<reference evidence="17" key="4">
    <citation type="submission" date="2025-08" db="UniProtKB">
        <authorList>
            <consortium name="Ensembl"/>
        </authorList>
    </citation>
    <scope>IDENTIFICATION</scope>
</reference>
<keyword evidence="8 14" id="KW-0560">Oxidoreductase</keyword>
<feature type="region of interest" description="Disordered" evidence="15">
    <location>
        <begin position="201"/>
        <end position="221"/>
    </location>
</feature>
<keyword evidence="9 14" id="KW-0408">Iron</keyword>
<accession>A0A4W3HQV1</accession>
<reference evidence="17" key="5">
    <citation type="submission" date="2025-09" db="UniProtKB">
        <authorList>
            <consortium name="Ensembl"/>
        </authorList>
    </citation>
    <scope>IDENTIFICATION</scope>
</reference>
<evidence type="ECO:0000256" key="15">
    <source>
        <dbReference type="SAM" id="MobiDB-lite"/>
    </source>
</evidence>
<evidence type="ECO:0000256" key="6">
    <source>
        <dbReference type="ARBA" id="ARBA00022833"/>
    </source>
</evidence>
<comment type="cofactor">
    <cofactor evidence="14">
        <name>Fe(2+)</name>
        <dbReference type="ChEBI" id="CHEBI:29033"/>
    </cofactor>
    <text evidence="14">Binds 1 Fe(2+) ion per subunit.</text>
</comment>
<dbReference type="SMART" id="SM01333">
    <property type="entry name" value="Tet_JBP"/>
    <property type="match status" value="1"/>
</dbReference>
<evidence type="ECO:0000256" key="13">
    <source>
        <dbReference type="ARBA" id="ARBA00049431"/>
    </source>
</evidence>
<evidence type="ECO:0000256" key="2">
    <source>
        <dbReference type="ARBA" id="ARBA00004286"/>
    </source>
</evidence>
<evidence type="ECO:0000256" key="12">
    <source>
        <dbReference type="ARBA" id="ARBA00047840"/>
    </source>
</evidence>
<dbReference type="STRING" id="7868.ENSCMIP00000019688"/>
<comment type="catalytic activity">
    <reaction evidence="12 14">
        <text>a 5-formyl-2'-deoxycytidine in DNA + 2-oxoglutarate + O2 = a 5-carboxyl-2'-deoxycytidine in DNA + succinate + CO2 + H(+)</text>
        <dbReference type="Rhea" id="RHEA:53832"/>
        <dbReference type="Rhea" id="RHEA-COMP:13656"/>
        <dbReference type="Rhea" id="RHEA-COMP:13657"/>
        <dbReference type="ChEBI" id="CHEBI:15378"/>
        <dbReference type="ChEBI" id="CHEBI:15379"/>
        <dbReference type="ChEBI" id="CHEBI:16526"/>
        <dbReference type="ChEBI" id="CHEBI:16810"/>
        <dbReference type="ChEBI" id="CHEBI:30031"/>
        <dbReference type="ChEBI" id="CHEBI:137731"/>
        <dbReference type="ChEBI" id="CHEBI:137732"/>
        <dbReference type="EC" id="1.14.11.80"/>
    </reaction>
</comment>
<dbReference type="GO" id="GO:0070579">
    <property type="term" value="F:DNA 5-methylcytosine dioxygenase activity"/>
    <property type="evidence" value="ECO:0007669"/>
    <property type="project" value="UniProtKB-UniRule"/>
</dbReference>
<proteinExistence type="inferred from homology"/>
<dbReference type="GO" id="GO:0005634">
    <property type="term" value="C:nucleus"/>
    <property type="evidence" value="ECO:0007669"/>
    <property type="project" value="UniProtKB-UniRule"/>
</dbReference>
<keyword evidence="6 14" id="KW-0862">Zinc</keyword>
<evidence type="ECO:0000256" key="9">
    <source>
        <dbReference type="ARBA" id="ARBA00023004"/>
    </source>
</evidence>
<name>A0A4W3HQV1_CALMI</name>
<evidence type="ECO:0000256" key="11">
    <source>
        <dbReference type="ARBA" id="ARBA00023242"/>
    </source>
</evidence>
<evidence type="ECO:0000313" key="18">
    <source>
        <dbReference type="Proteomes" id="UP000314986"/>
    </source>
</evidence>
<dbReference type="Ensembl" id="ENSCMIT00000020055.1">
    <property type="protein sequence ID" value="ENSCMIP00000019688.1"/>
    <property type="gene ID" value="ENSCMIG00000009153.1"/>
</dbReference>
<keyword evidence="18" id="KW-1185">Reference proteome</keyword>
<dbReference type="PANTHER" id="PTHR23358">
    <property type="entry name" value="METHYLCYTOSINE DIOXYGENASE TET"/>
    <property type="match status" value="1"/>
</dbReference>
<evidence type="ECO:0000256" key="10">
    <source>
        <dbReference type="ARBA" id="ARBA00023125"/>
    </source>
</evidence>
<comment type="subcellular location">
    <subcellularLocation>
        <location evidence="2">Chromosome</location>
    </subcellularLocation>
    <subcellularLocation>
        <location evidence="1">Nucleus</location>
    </subcellularLocation>
</comment>
<comment type="catalytic activity">
    <reaction evidence="14">
        <text>a 5-methyl-2'-deoxycytidine in DNA + 2-oxoglutarate + O2 = a 5-hydroxymethyl-2'-deoxycytidine in DNA + succinate + CO2</text>
        <dbReference type="Rhea" id="RHEA:52636"/>
        <dbReference type="Rhea" id="RHEA-COMP:11370"/>
        <dbReference type="Rhea" id="RHEA-COMP:13315"/>
        <dbReference type="ChEBI" id="CHEBI:15379"/>
        <dbReference type="ChEBI" id="CHEBI:16526"/>
        <dbReference type="ChEBI" id="CHEBI:16810"/>
        <dbReference type="ChEBI" id="CHEBI:30031"/>
        <dbReference type="ChEBI" id="CHEBI:85454"/>
        <dbReference type="ChEBI" id="CHEBI:136731"/>
        <dbReference type="EC" id="1.14.11.80"/>
    </reaction>
</comment>
<dbReference type="InterPro" id="IPR024779">
    <property type="entry name" value="2OGFeDO_JBP1/TET_oxygenase_dom"/>
</dbReference>
<evidence type="ECO:0000259" key="16">
    <source>
        <dbReference type="SMART" id="SM01333"/>
    </source>
</evidence>
<keyword evidence="10" id="KW-0238">DNA-binding</keyword>
<dbReference type="Proteomes" id="UP000314986">
    <property type="component" value="Unassembled WGS sequence"/>
</dbReference>
<dbReference type="Pfam" id="PF12851">
    <property type="entry name" value="Tet_JBP"/>
    <property type="match status" value="1"/>
</dbReference>
<comment type="similarity">
    <text evidence="3 14">Belongs to the TET family.</text>
</comment>
<comment type="function">
    <text evidence="14">Dioxygenase that catalyzes the conversion of the modified genomic base 5-methylcytosine (5mC) into 5-hydroxymethylcytosine (5hmC) and plays a key role in epigenetic chromatin reprogramming during embryonic development.</text>
</comment>
<dbReference type="GO" id="GO:0005694">
    <property type="term" value="C:chromosome"/>
    <property type="evidence" value="ECO:0007669"/>
    <property type="project" value="UniProtKB-SubCell"/>
</dbReference>
<protein>
    <recommendedName>
        <fullName evidence="14">Methylcytosine dioxygenase TET</fullName>
        <ecNumber evidence="14">1.14.11.80</ecNumber>
    </recommendedName>
</protein>
<dbReference type="EC" id="1.14.11.80" evidence="14"/>
<feature type="domain" description="Methylcytosine dioxygenase TET1-3 oxygenase" evidence="16">
    <location>
        <begin position="1"/>
        <end position="321"/>
    </location>
</feature>
<dbReference type="GO" id="GO:0045944">
    <property type="term" value="P:positive regulation of transcription by RNA polymerase II"/>
    <property type="evidence" value="ECO:0007669"/>
    <property type="project" value="TreeGrafter"/>
</dbReference>
<dbReference type="InterPro" id="IPR046942">
    <property type="entry name" value="TET_oxygenase"/>
</dbReference>
<evidence type="ECO:0000256" key="14">
    <source>
        <dbReference type="RuleBase" id="RU367064"/>
    </source>
</evidence>
<evidence type="ECO:0000313" key="17">
    <source>
        <dbReference type="Ensembl" id="ENSCMIP00000019688.1"/>
    </source>
</evidence>
<sequence>MYFNGCKYARSKIPRKFRLIGDNPKEEDLLKERLQKLATRIAPLYKKLAPQAYKNQVAQEQAGPDCRLGLQEGKPFSGVTACMDFCAHAHKDQHNMYNGCTVVCTLTKEDNRKVGTIPEDEQLHVLPLYKVSPTDEFGCAEKQSEKIKAGAIQVLNAFPREVRMLPERVKSARQKKMEAKRAAEKQRNQEKKLLAGKLKQEAGEMKCPTPQSQDLALGSAPPQHQIAPTIKLEPQSHYNSFKHSGNSVVESYTVLGNCRPSDPYSLGSVYPYHSYYARPGLPALSAYRHPGYSFSYGYYGYASNPLFPPPFLKYGSSFDQKP</sequence>
<comment type="cofactor">
    <cofactor evidence="14">
        <name>Zn(2+)</name>
        <dbReference type="ChEBI" id="CHEBI:29105"/>
    </cofactor>
    <text evidence="14">The zinc ions have a structural role.</text>
</comment>
<evidence type="ECO:0000256" key="5">
    <source>
        <dbReference type="ARBA" id="ARBA00022723"/>
    </source>
</evidence>
<organism evidence="17 18">
    <name type="scientific">Callorhinchus milii</name>
    <name type="common">Ghost shark</name>
    <dbReference type="NCBI Taxonomy" id="7868"/>
    <lineage>
        <taxon>Eukaryota</taxon>
        <taxon>Metazoa</taxon>
        <taxon>Chordata</taxon>
        <taxon>Craniata</taxon>
        <taxon>Vertebrata</taxon>
        <taxon>Chondrichthyes</taxon>
        <taxon>Holocephali</taxon>
        <taxon>Chimaeriformes</taxon>
        <taxon>Callorhinchidae</taxon>
        <taxon>Callorhinchus</taxon>
    </lineage>
</organism>
<dbReference type="AlphaFoldDB" id="A0A4W3HQV1"/>
<reference evidence="18" key="3">
    <citation type="journal article" date="2014" name="Nature">
        <title>Elephant shark genome provides unique insights into gnathostome evolution.</title>
        <authorList>
            <consortium name="International Elephant Shark Genome Sequencing Consortium"/>
            <person name="Venkatesh B."/>
            <person name="Lee A.P."/>
            <person name="Ravi V."/>
            <person name="Maurya A.K."/>
            <person name="Lian M.M."/>
            <person name="Swann J.B."/>
            <person name="Ohta Y."/>
            <person name="Flajnik M.F."/>
            <person name="Sutoh Y."/>
            <person name="Kasahara M."/>
            <person name="Hoon S."/>
            <person name="Gangu V."/>
            <person name="Roy S.W."/>
            <person name="Irimia M."/>
            <person name="Korzh V."/>
            <person name="Kondrychyn I."/>
            <person name="Lim Z.W."/>
            <person name="Tay B.H."/>
            <person name="Tohari S."/>
            <person name="Kong K.W."/>
            <person name="Ho S."/>
            <person name="Lorente-Galdos B."/>
            <person name="Quilez J."/>
            <person name="Marques-Bonet T."/>
            <person name="Raney B.J."/>
            <person name="Ingham P.W."/>
            <person name="Tay A."/>
            <person name="Hillier L.W."/>
            <person name="Minx P."/>
            <person name="Boehm T."/>
            <person name="Wilson R.K."/>
            <person name="Brenner S."/>
            <person name="Warren W.C."/>
        </authorList>
    </citation>
    <scope>NUCLEOTIDE SEQUENCE [LARGE SCALE GENOMIC DNA]</scope>
</reference>
<keyword evidence="4" id="KW-0158">Chromosome</keyword>
<reference evidence="18" key="2">
    <citation type="journal article" date="2007" name="PLoS Biol.">
        <title>Survey sequencing and comparative analysis of the elephant shark (Callorhinchus milii) genome.</title>
        <authorList>
            <person name="Venkatesh B."/>
            <person name="Kirkness E.F."/>
            <person name="Loh Y.H."/>
            <person name="Halpern A.L."/>
            <person name="Lee A.P."/>
            <person name="Johnson J."/>
            <person name="Dandona N."/>
            <person name="Viswanathan L.D."/>
            <person name="Tay A."/>
            <person name="Venter J.C."/>
            <person name="Strausberg R.L."/>
            <person name="Brenner S."/>
        </authorList>
    </citation>
    <scope>NUCLEOTIDE SEQUENCE [LARGE SCALE GENOMIC DNA]</scope>
</reference>
<evidence type="ECO:0000256" key="7">
    <source>
        <dbReference type="ARBA" id="ARBA00022964"/>
    </source>
</evidence>
<dbReference type="PANTHER" id="PTHR23358:SF4">
    <property type="entry name" value="METHYLCYTOSINE DIOXYGENASE TET3"/>
    <property type="match status" value="1"/>
</dbReference>
<keyword evidence="11" id="KW-0539">Nucleus</keyword>
<keyword evidence="7 14" id="KW-0223">Dioxygenase</keyword>
<dbReference type="GO" id="GO:0040029">
    <property type="term" value="P:epigenetic regulation of gene expression"/>
    <property type="evidence" value="ECO:0007669"/>
    <property type="project" value="InterPro"/>
</dbReference>
<keyword evidence="5 14" id="KW-0479">Metal-binding</keyword>
<dbReference type="InParanoid" id="A0A4W3HQV1"/>
<evidence type="ECO:0000256" key="3">
    <source>
        <dbReference type="ARBA" id="ARBA00007502"/>
    </source>
</evidence>
<evidence type="ECO:0000256" key="8">
    <source>
        <dbReference type="ARBA" id="ARBA00023002"/>
    </source>
</evidence>
<comment type="catalytic activity">
    <reaction evidence="13 14">
        <text>a 5-hydroxymethyl-2'-deoxycytidine in DNA + 2-oxoglutarate + O2 = a 5-formyl-2'-deoxycytidine in DNA + succinate + CO2 + H2O</text>
        <dbReference type="Rhea" id="RHEA:53828"/>
        <dbReference type="Rhea" id="RHEA-COMP:13315"/>
        <dbReference type="Rhea" id="RHEA-COMP:13656"/>
        <dbReference type="ChEBI" id="CHEBI:15377"/>
        <dbReference type="ChEBI" id="CHEBI:15379"/>
        <dbReference type="ChEBI" id="CHEBI:16526"/>
        <dbReference type="ChEBI" id="CHEBI:16810"/>
        <dbReference type="ChEBI" id="CHEBI:30031"/>
        <dbReference type="ChEBI" id="CHEBI:136731"/>
        <dbReference type="ChEBI" id="CHEBI:137731"/>
        <dbReference type="EC" id="1.14.11.80"/>
    </reaction>
</comment>
<evidence type="ECO:0000256" key="4">
    <source>
        <dbReference type="ARBA" id="ARBA00022454"/>
    </source>
</evidence>
<evidence type="ECO:0000256" key="1">
    <source>
        <dbReference type="ARBA" id="ARBA00004123"/>
    </source>
</evidence>
<reference evidence="18" key="1">
    <citation type="journal article" date="2006" name="Science">
        <title>Ancient noncoding elements conserved in the human genome.</title>
        <authorList>
            <person name="Venkatesh B."/>
            <person name="Kirkness E.F."/>
            <person name="Loh Y.H."/>
            <person name="Halpern A.L."/>
            <person name="Lee A.P."/>
            <person name="Johnson J."/>
            <person name="Dandona N."/>
            <person name="Viswanathan L.D."/>
            <person name="Tay A."/>
            <person name="Venter J.C."/>
            <person name="Strausberg R.L."/>
            <person name="Brenner S."/>
        </authorList>
    </citation>
    <scope>NUCLEOTIDE SEQUENCE [LARGE SCALE GENOMIC DNA]</scope>
</reference>
<dbReference type="GeneTree" id="ENSGT00940000157631"/>
<dbReference type="GO" id="GO:0141166">
    <property type="term" value="P:chromosomal 5-methylcytosine DNA demethylation pathway"/>
    <property type="evidence" value="ECO:0007669"/>
    <property type="project" value="UniProtKB-UniRule"/>
</dbReference>
<dbReference type="InterPro" id="IPR040175">
    <property type="entry name" value="TET1/2/3"/>
</dbReference>
<dbReference type="GO" id="GO:0008270">
    <property type="term" value="F:zinc ion binding"/>
    <property type="evidence" value="ECO:0007669"/>
    <property type="project" value="UniProtKB-UniRule"/>
</dbReference>